<reference evidence="9" key="1">
    <citation type="submission" date="2021-01" db="EMBL/GenBank/DDBJ databases">
        <title>Whole genome shotgun sequence of Virgisporangium aurantiacum NBRC 16421.</title>
        <authorList>
            <person name="Komaki H."/>
            <person name="Tamura T."/>
        </authorList>
    </citation>
    <scope>NUCLEOTIDE SEQUENCE</scope>
    <source>
        <strain evidence="9">NBRC 16421</strain>
    </source>
</reference>
<evidence type="ECO:0000256" key="3">
    <source>
        <dbReference type="ARBA" id="ARBA00022741"/>
    </source>
</evidence>
<keyword evidence="7" id="KW-0812">Transmembrane</keyword>
<dbReference type="Proteomes" id="UP000612585">
    <property type="component" value="Unassembled WGS sequence"/>
</dbReference>
<feature type="compositionally biased region" description="Pro residues" evidence="6">
    <location>
        <begin position="542"/>
        <end position="566"/>
    </location>
</feature>
<dbReference type="Pfam" id="PF13458">
    <property type="entry name" value="Peripla_BP_6"/>
    <property type="match status" value="1"/>
</dbReference>
<protein>
    <recommendedName>
        <fullName evidence="8">Leucine-binding protein domain-containing protein</fullName>
    </recommendedName>
</protein>
<keyword evidence="7" id="KW-1133">Transmembrane helix</keyword>
<evidence type="ECO:0000256" key="2">
    <source>
        <dbReference type="ARBA" id="ARBA00022729"/>
    </source>
</evidence>
<evidence type="ECO:0000256" key="4">
    <source>
        <dbReference type="ARBA" id="ARBA00022840"/>
    </source>
</evidence>
<feature type="compositionally biased region" description="Gly residues" evidence="6">
    <location>
        <begin position="456"/>
        <end position="466"/>
    </location>
</feature>
<feature type="compositionally biased region" description="Low complexity" evidence="6">
    <location>
        <begin position="668"/>
        <end position="678"/>
    </location>
</feature>
<feature type="region of interest" description="Disordered" evidence="6">
    <location>
        <begin position="384"/>
        <end position="765"/>
    </location>
</feature>
<dbReference type="InterPro" id="IPR043129">
    <property type="entry name" value="ATPase_NBD"/>
</dbReference>
<dbReference type="InterPro" id="IPR013126">
    <property type="entry name" value="Hsp_70_fam"/>
</dbReference>
<keyword evidence="5" id="KW-0143">Chaperone</keyword>
<dbReference type="GO" id="GO:0005524">
    <property type="term" value="F:ATP binding"/>
    <property type="evidence" value="ECO:0007669"/>
    <property type="project" value="UniProtKB-KW"/>
</dbReference>
<evidence type="ECO:0000256" key="5">
    <source>
        <dbReference type="ARBA" id="ARBA00023186"/>
    </source>
</evidence>
<evidence type="ECO:0000256" key="7">
    <source>
        <dbReference type="SAM" id="Phobius"/>
    </source>
</evidence>
<dbReference type="SUPFAM" id="SSF53822">
    <property type="entry name" value="Periplasmic binding protein-like I"/>
    <property type="match status" value="1"/>
</dbReference>
<feature type="compositionally biased region" description="Pro residues" evidence="6">
    <location>
        <begin position="512"/>
        <end position="521"/>
    </location>
</feature>
<feature type="compositionally biased region" description="Pro residues" evidence="6">
    <location>
        <begin position="720"/>
        <end position="761"/>
    </location>
</feature>
<sequence>MPAILPRGPVCMFARLVYAARVAESGFRLGIDFGTSNTVAVLRWPDGRSKALLFDGAPIMPSAVYTAEDGSILAGRDAVHSARLHPHRFEPYPKRRIDEEIVYLGDREIRSTELIATVLRRVGVEAQRVANTTPSHVTLTHPAAWGAQRREALNRAAAAAGLPQPLLVAEPVAAASYFVGTVGAHLPIGGCAVVYDFGAGTFDATVVRRTAAGGFDVLATEGLTDAGGLDVDAAIVSYLGQQLAERAPDEWRRLSQPTDDTDRRAAWQLWEDARQAKETLSRAATTYVHVPLVDDSVPLGREQLEQLARPILDRTVTATLLSVAAAGLTPPQLAAVFLVGGSSRIPLAATLLHRGFGTAPMAIEQPELVVAEGALQLAPRSGRAMVGPPGAPGPGTAGPGQVSPGMGGPRPASPGPGGPGMAGAGVAGPGMARPGGPGMAGPGMAGSGPGGPGPGGPGTAGPGMAGPGMTTHAERPVSAAPMSGPPVSGAPMSGAPMSGAPMSGGPSSGGPTPGPAGPPVSGPTGAPVSGSTGAPVSGPPVFGTPPPVGPFPPQQAAPPAATPATPPTFTMPSAGPSGPPAPGPGYGDQPPQAGPAQPSSGAPQPPGSAYGTPGTAYGGSPAPMHGGPAFGAQQPAPGGVYGSAPAGQPTSGAAGPASPWPGQPGSAQPGYPGQATPGQPTPGQPIPGPGYPNQPTPGQAWPPPGAGPAGPHAPHGQPMSSPPMSGPPMSGPPMSGPPMSGPPMSGPPMSGPPMSGPPGFGPGPRRSRGPLVAAIAAGAAVLLLVIGGIAFALTRDDPDPVVDTPVASPACGYKIAYLGILSGENSGDGQTIRNSAQLAVDKYNGAHSGCTTELVEYDTKGDEDEAARMASDIVRDEKIVGLVGPIWYSEAEKVMPIIDAAGMPVISPSLMYTDLSQKSWKTFHRTVGTDADQAAAAARYLTGSMGAKRVFIVTDSDEWASGAASEARMRLNTAFVGKAEIAGDEKTFANVVSQVTASTADAVYFSGYHDAGGIFVKEMRAAKPDIKIMGWDRIFTDLFVEGATEAAAQGVAITCPCVPPSEARDNFANDYREKFSEAGYYGPEAFDATNVLLAALAAGKSARADVNAFVGSYDKQGVSRQIKFTATGDIVATAPAVWSYVVRDGSIYKDKVIA</sequence>
<dbReference type="InterPro" id="IPR028082">
    <property type="entry name" value="Peripla_BP_I"/>
</dbReference>
<organism evidence="9 10">
    <name type="scientific">Virgisporangium aurantiacum</name>
    <dbReference type="NCBI Taxonomy" id="175570"/>
    <lineage>
        <taxon>Bacteria</taxon>
        <taxon>Bacillati</taxon>
        <taxon>Actinomycetota</taxon>
        <taxon>Actinomycetes</taxon>
        <taxon>Micromonosporales</taxon>
        <taxon>Micromonosporaceae</taxon>
        <taxon>Virgisporangium</taxon>
    </lineage>
</organism>
<keyword evidence="7" id="KW-0472">Membrane</keyword>
<feature type="compositionally biased region" description="Pro residues" evidence="6">
    <location>
        <begin position="679"/>
        <end position="706"/>
    </location>
</feature>
<feature type="compositionally biased region" description="Low complexity" evidence="6">
    <location>
        <begin position="567"/>
        <end position="576"/>
    </location>
</feature>
<dbReference type="SUPFAM" id="SSF53067">
    <property type="entry name" value="Actin-like ATPase domain"/>
    <property type="match status" value="2"/>
</dbReference>
<feature type="compositionally biased region" description="Low complexity" evidence="6">
    <location>
        <begin position="489"/>
        <end position="505"/>
    </location>
</feature>
<evidence type="ECO:0000313" key="10">
    <source>
        <dbReference type="Proteomes" id="UP000612585"/>
    </source>
</evidence>
<dbReference type="Pfam" id="PF00012">
    <property type="entry name" value="HSP70"/>
    <property type="match status" value="1"/>
</dbReference>
<feature type="compositionally biased region" description="Gly residues" evidence="6">
    <location>
        <begin position="418"/>
        <end position="450"/>
    </location>
</feature>
<dbReference type="AlphaFoldDB" id="A0A8J3YYJ1"/>
<keyword evidence="3" id="KW-0547">Nucleotide-binding</keyword>
<dbReference type="GO" id="GO:0140662">
    <property type="term" value="F:ATP-dependent protein folding chaperone"/>
    <property type="evidence" value="ECO:0007669"/>
    <property type="project" value="InterPro"/>
</dbReference>
<evidence type="ECO:0000256" key="6">
    <source>
        <dbReference type="SAM" id="MobiDB-lite"/>
    </source>
</evidence>
<proteinExistence type="inferred from homology"/>
<keyword evidence="10" id="KW-1185">Reference proteome</keyword>
<accession>A0A8J3YYJ1</accession>
<dbReference type="Gene3D" id="3.90.640.10">
    <property type="entry name" value="Actin, Chain A, domain 4"/>
    <property type="match status" value="1"/>
</dbReference>
<keyword evidence="2" id="KW-0732">Signal</keyword>
<evidence type="ECO:0000313" key="9">
    <source>
        <dbReference type="EMBL" id="GIJ52897.1"/>
    </source>
</evidence>
<dbReference type="Gene3D" id="3.40.50.2300">
    <property type="match status" value="2"/>
</dbReference>
<gene>
    <name evidence="9" type="ORF">Vau01_004130</name>
</gene>
<name>A0A8J3YYJ1_9ACTN</name>
<dbReference type="PANTHER" id="PTHR47151:SF2">
    <property type="entry name" value="AMINO ACID BINDING PROTEIN"/>
    <property type="match status" value="1"/>
</dbReference>
<dbReference type="Gene3D" id="3.30.420.40">
    <property type="match status" value="2"/>
</dbReference>
<feature type="domain" description="Leucine-binding protein" evidence="8">
    <location>
        <begin position="813"/>
        <end position="1112"/>
    </location>
</feature>
<feature type="compositionally biased region" description="Low complexity" evidence="6">
    <location>
        <begin position="709"/>
        <end position="719"/>
    </location>
</feature>
<dbReference type="PRINTS" id="PR00301">
    <property type="entry name" value="HEATSHOCK70"/>
</dbReference>
<dbReference type="EMBL" id="BOPG01000003">
    <property type="protein sequence ID" value="GIJ52897.1"/>
    <property type="molecule type" value="Genomic_DNA"/>
</dbReference>
<dbReference type="PANTHER" id="PTHR47151">
    <property type="entry name" value="LEU/ILE/VAL-BINDING ABC TRANSPORTER SUBUNIT"/>
    <property type="match status" value="1"/>
</dbReference>
<dbReference type="CDD" id="cd06342">
    <property type="entry name" value="PBP1_ABC_LIVBP-like"/>
    <property type="match status" value="1"/>
</dbReference>
<dbReference type="InterPro" id="IPR028081">
    <property type="entry name" value="Leu-bd"/>
</dbReference>
<feature type="compositionally biased region" description="Low complexity" evidence="6">
    <location>
        <begin position="587"/>
        <end position="611"/>
    </location>
</feature>
<evidence type="ECO:0000256" key="1">
    <source>
        <dbReference type="ARBA" id="ARBA00010062"/>
    </source>
</evidence>
<comment type="similarity">
    <text evidence="1">Belongs to the leucine-binding protein family.</text>
</comment>
<feature type="transmembrane region" description="Helical" evidence="7">
    <location>
        <begin position="771"/>
        <end position="793"/>
    </location>
</feature>
<keyword evidence="4" id="KW-0067">ATP-binding</keyword>
<feature type="compositionally biased region" description="Low complexity" evidence="6">
    <location>
        <begin position="522"/>
        <end position="533"/>
    </location>
</feature>
<comment type="caution">
    <text evidence="9">The sequence shown here is derived from an EMBL/GenBank/DDBJ whole genome shotgun (WGS) entry which is preliminary data.</text>
</comment>
<evidence type="ECO:0000259" key="8">
    <source>
        <dbReference type="Pfam" id="PF13458"/>
    </source>
</evidence>